<evidence type="ECO:0000313" key="3">
    <source>
        <dbReference type="Proteomes" id="UP000012429"/>
    </source>
</evidence>
<comment type="caution">
    <text evidence="2">The sequence shown here is derived from an EMBL/GenBank/DDBJ whole genome shotgun (WGS) entry which is preliminary data.</text>
</comment>
<gene>
    <name evidence="2" type="ORF">RHSP_25758</name>
</gene>
<dbReference type="EMBL" id="AQHN01000056">
    <property type="protein sequence ID" value="ENN87297.1"/>
    <property type="molecule type" value="Genomic_DNA"/>
</dbReference>
<evidence type="ECO:0000256" key="1">
    <source>
        <dbReference type="SAM" id="MobiDB-lite"/>
    </source>
</evidence>
<feature type="region of interest" description="Disordered" evidence="1">
    <location>
        <begin position="33"/>
        <end position="55"/>
    </location>
</feature>
<feature type="compositionally biased region" description="Basic and acidic residues" evidence="1">
    <location>
        <begin position="168"/>
        <end position="184"/>
    </location>
</feature>
<reference evidence="2 3" key="1">
    <citation type="journal article" date="2012" name="BMC Genomics">
        <title>Genomic basis of broad host range and environmental adaptability of Rhizobium tropici CIAT 899 and Rhizobium sp. PRF 81 which are used in inoculants for common bean (Phaseolus vulgaris L.).</title>
        <authorList>
            <person name="Ormeno-Orrillo E."/>
            <person name="Menna P."/>
            <person name="Almeida L.G."/>
            <person name="Ollero F.J."/>
            <person name="Nicolas M.F."/>
            <person name="Pains Rodrigues E."/>
            <person name="Shigueyoshi Nakatani A."/>
            <person name="Silva Batista J.S."/>
            <person name="Oliveira Chueire L.M."/>
            <person name="Souza R.C."/>
            <person name="Ribeiro Vasconcelos A.T."/>
            <person name="Megias M."/>
            <person name="Hungria M."/>
            <person name="Martinez-Romero E."/>
        </authorList>
    </citation>
    <scope>NUCLEOTIDE SEQUENCE [LARGE SCALE GENOMIC DNA]</scope>
    <source>
        <strain evidence="2 3">PRF 81</strain>
    </source>
</reference>
<dbReference type="STRING" id="363754.RHSP_25758"/>
<accession>N6V8E7</accession>
<dbReference type="AlphaFoldDB" id="N6V8E7"/>
<feature type="region of interest" description="Disordered" evidence="1">
    <location>
        <begin position="266"/>
        <end position="330"/>
    </location>
</feature>
<organism evidence="2 3">
    <name type="scientific">Rhizobium freirei PRF 81</name>
    <dbReference type="NCBI Taxonomy" id="363754"/>
    <lineage>
        <taxon>Bacteria</taxon>
        <taxon>Pseudomonadati</taxon>
        <taxon>Pseudomonadota</taxon>
        <taxon>Alphaproteobacteria</taxon>
        <taxon>Hyphomicrobiales</taxon>
        <taxon>Rhizobiaceae</taxon>
        <taxon>Rhizobium/Agrobacterium group</taxon>
        <taxon>Rhizobium</taxon>
    </lineage>
</organism>
<evidence type="ECO:0000313" key="2">
    <source>
        <dbReference type="EMBL" id="ENN87297.1"/>
    </source>
</evidence>
<sequence length="330" mass="37410">MIRHRRLLLTLLELVCRDDIDIHRRAFRRLQRRRRAQRHHGADQHQDVKNRRCGKTALHGDPSVIRYLLRDQTDILVTGLLDARHDVGDHAIGRLAVTAHENALVVASGRDRLQLGGDLGHVDLRFLQEDLTVGLDRNGDGLGLGVERACLRLRQVDRHARRHHRRRDHEDDQQNEHDVDQRRHVDIGDRAASASATTTAPAAAATALASNRHCHVSYSGSVRCLLRRLTRLQLLVDLARKNGGEFVRKTFHTRRKLAGIAREFVVGDNGGNSRDQTDGGRQQRFGDTRRDDRKVGRLRTGDGLERGHDTDDRTEQTDERTGGADGRERC</sequence>
<feature type="compositionally biased region" description="Basic and acidic residues" evidence="1">
    <location>
        <begin position="284"/>
        <end position="330"/>
    </location>
</feature>
<keyword evidence="3" id="KW-1185">Reference proteome</keyword>
<protein>
    <submittedName>
        <fullName evidence="2">Uncharacterized protein</fullName>
    </submittedName>
</protein>
<feature type="region of interest" description="Disordered" evidence="1">
    <location>
        <begin position="158"/>
        <end position="184"/>
    </location>
</feature>
<dbReference type="Proteomes" id="UP000012429">
    <property type="component" value="Unassembled WGS sequence"/>
</dbReference>
<feature type="compositionally biased region" description="Basic and acidic residues" evidence="1">
    <location>
        <begin position="40"/>
        <end position="50"/>
    </location>
</feature>
<proteinExistence type="predicted"/>
<name>N6V8E7_9HYPH</name>